<keyword evidence="1" id="KW-1133">Transmembrane helix</keyword>
<dbReference type="InterPro" id="IPR049694">
    <property type="entry name" value="Daptide_HExxH"/>
</dbReference>
<dbReference type="RefSeq" id="WP_247631023.1">
    <property type="nucleotide sequence ID" value="NZ_JAHWXN010000002.1"/>
</dbReference>
<evidence type="ECO:0000313" key="2">
    <source>
        <dbReference type="EMBL" id="MCK2037635.1"/>
    </source>
</evidence>
<name>A0ABT0FHV8_9MICO</name>
<dbReference type="EMBL" id="JAHWXN010000002">
    <property type="protein sequence ID" value="MCK2037635.1"/>
    <property type="molecule type" value="Genomic_DNA"/>
</dbReference>
<feature type="transmembrane region" description="Helical" evidence="1">
    <location>
        <begin position="272"/>
        <end position="291"/>
    </location>
</feature>
<dbReference type="PANTHER" id="PTHR13325:SF3">
    <property type="entry name" value="MEMBRANE-BOUND TRANSCRIPTION FACTOR SITE-2 PROTEASE"/>
    <property type="match status" value="1"/>
</dbReference>
<dbReference type="InterPro" id="IPR001193">
    <property type="entry name" value="MBTPS2"/>
</dbReference>
<sequence length="562" mass="59598">MPPSRFTRRRDSRSSPALTAEDRPLLAPGVAFEEGADQTLWIAMLHGVPSSRVSRSVVDLLTAMNGETSLRDLHRDFAASETLESFLELARRFQLRGLLAGDSRRPPGRITYRPPFTLQVATLRAPVVFGRLDALLRPLSPRAVLVSMGALVVAGALAAAVQVSELREAVTTPMPLVDVVAVVAALFLITLLHEGAHGAALTRFGGRARRAGFMLLYLAPAFFVDVTDGWRLPDRRQRVAIALAGPAVHAALGAIALSAALLVPSQELRRTLLVLGLACAIVVVVNLIPFVRFDGYIALMSALDEPNLRRRTMRDAADLLTRLLFGGHRGNKSMNTWWSVPFGLASLVAPIVLVLFAVVRVNRALAGGGPLLGMLVVALEVVVVLAGVVHVSKSLHRVLRSGVSRLRFVAVGAAAIVGVAIAGAAISVPMSTTFGFTTSGDRVVLVHAGDMSDVTVPEGARVSLMSNGILFNEQLGEGTAHPLPPAKTTVPLDALFPITADYASVPAAVVAEVQVSAAHGRLPVTGQARVENGTGNLWQMLWATGVVSPLSTFQGQEEEESP</sequence>
<keyword evidence="1" id="KW-0812">Transmembrane</keyword>
<evidence type="ECO:0000256" key="1">
    <source>
        <dbReference type="SAM" id="Phobius"/>
    </source>
</evidence>
<feature type="transmembrane region" description="Helical" evidence="1">
    <location>
        <begin position="239"/>
        <end position="263"/>
    </location>
</feature>
<comment type="caution">
    <text evidence="2">The sequence shown here is derived from an EMBL/GenBank/DDBJ whole genome shotgun (WGS) entry which is preliminary data.</text>
</comment>
<evidence type="ECO:0000313" key="3">
    <source>
        <dbReference type="Proteomes" id="UP001300096"/>
    </source>
</evidence>
<feature type="transmembrane region" description="Helical" evidence="1">
    <location>
        <begin position="173"/>
        <end position="192"/>
    </location>
</feature>
<gene>
    <name evidence="2" type="ORF">KZC51_16015</name>
</gene>
<proteinExistence type="predicted"/>
<accession>A0ABT0FHV8</accession>
<dbReference type="Proteomes" id="UP001300096">
    <property type="component" value="Unassembled WGS sequence"/>
</dbReference>
<protein>
    <submittedName>
        <fullName evidence="2">M50 family metallopeptidase</fullName>
    </submittedName>
</protein>
<reference evidence="2 3" key="1">
    <citation type="submission" date="2021-06" db="EMBL/GenBank/DDBJ databases">
        <title>Genome-based taxonomic framework of Microbacterium strains isolated from marine environment, the description of four new species and reclassification of four preexisting species.</title>
        <authorList>
            <person name="Lee S.D."/>
            <person name="Kim S.-M."/>
            <person name="Byeon Y.-S."/>
            <person name="Yang H.L."/>
            <person name="Kim I.S."/>
        </authorList>
    </citation>
    <scope>NUCLEOTIDE SEQUENCE [LARGE SCALE GENOMIC DNA]</scope>
    <source>
        <strain evidence="2 3">SSW1-49</strain>
    </source>
</reference>
<feature type="transmembrane region" description="Helical" evidence="1">
    <location>
        <begin position="371"/>
        <end position="389"/>
    </location>
</feature>
<keyword evidence="1" id="KW-0472">Membrane</keyword>
<dbReference type="PANTHER" id="PTHR13325">
    <property type="entry name" value="PROTEASE M50 MEMBRANE-BOUND TRANSCRIPTION FACTOR SITE 2 PROTEASE"/>
    <property type="match status" value="1"/>
</dbReference>
<dbReference type="NCBIfam" id="NF041824">
    <property type="entry name" value="daptide_HExxH"/>
    <property type="match status" value="1"/>
</dbReference>
<organism evidence="2 3">
    <name type="scientific">Microbacterium croceum</name>
    <dbReference type="NCBI Taxonomy" id="2851645"/>
    <lineage>
        <taxon>Bacteria</taxon>
        <taxon>Bacillati</taxon>
        <taxon>Actinomycetota</taxon>
        <taxon>Actinomycetes</taxon>
        <taxon>Micrococcales</taxon>
        <taxon>Microbacteriaceae</taxon>
        <taxon>Microbacterium</taxon>
    </lineage>
</organism>
<feature type="transmembrane region" description="Helical" evidence="1">
    <location>
        <begin position="409"/>
        <end position="428"/>
    </location>
</feature>
<feature type="transmembrane region" description="Helical" evidence="1">
    <location>
        <begin position="143"/>
        <end position="161"/>
    </location>
</feature>
<keyword evidence="3" id="KW-1185">Reference proteome</keyword>
<feature type="transmembrane region" description="Helical" evidence="1">
    <location>
        <begin position="337"/>
        <end position="359"/>
    </location>
</feature>
<dbReference type="CDD" id="cd05709">
    <property type="entry name" value="S2P-M50"/>
    <property type="match status" value="1"/>
</dbReference>